<dbReference type="GO" id="GO:0008270">
    <property type="term" value="F:zinc ion binding"/>
    <property type="evidence" value="ECO:0007669"/>
    <property type="project" value="UniProtKB-KW"/>
</dbReference>
<dbReference type="EMBL" id="JRHA01000001">
    <property type="protein sequence ID" value="PQK08147.1"/>
    <property type="molecule type" value="Genomic_DNA"/>
</dbReference>
<evidence type="ECO:0000256" key="2">
    <source>
        <dbReference type="ARBA" id="ARBA00022771"/>
    </source>
</evidence>
<dbReference type="InterPro" id="IPR000679">
    <property type="entry name" value="Znf_GATA"/>
</dbReference>
<evidence type="ECO:0000313" key="6">
    <source>
        <dbReference type="EMBL" id="PQK08147.1"/>
    </source>
</evidence>
<keyword evidence="1" id="KW-0479">Metal-binding</keyword>
<comment type="caution">
    <text evidence="6">The sequence shown here is derived from an EMBL/GenBank/DDBJ whole genome shotgun (WGS) entry which is preliminary data.</text>
</comment>
<reference evidence="6 7" key="1">
    <citation type="submission" date="2016-07" db="EMBL/GenBank/DDBJ databases">
        <title>Comparative genomics of the entomopathogenic fungus Beauveria bassiana.</title>
        <authorList>
            <person name="Valero Jimenez C.A."/>
            <person name="Zwaan B.J."/>
            <person name="Van Kan J.A."/>
            <person name="Takken W."/>
            <person name="Debets A.J."/>
            <person name="Schoustra S.E."/>
            <person name="Koenraadt C.J."/>
        </authorList>
    </citation>
    <scope>NUCLEOTIDE SEQUENCE [LARGE SCALE GENOMIC DNA]</scope>
    <source>
        <strain evidence="6 7">ARSEF 8028</strain>
    </source>
</reference>
<dbReference type="PROSITE" id="PS50114">
    <property type="entry name" value="GATA_ZN_FINGER_2"/>
    <property type="match status" value="1"/>
</dbReference>
<dbReference type="Gene3D" id="3.30.50.10">
    <property type="entry name" value="Erythroid Transcription Factor GATA-1, subunit A"/>
    <property type="match status" value="1"/>
</dbReference>
<evidence type="ECO:0000256" key="1">
    <source>
        <dbReference type="ARBA" id="ARBA00022723"/>
    </source>
</evidence>
<evidence type="ECO:0000256" key="3">
    <source>
        <dbReference type="ARBA" id="ARBA00022833"/>
    </source>
</evidence>
<sequence>MPVIAHAAPHIGLEPSHSRHAPSDLAAHVFATISRASSIADTHQSTVMSSRLSLKGLLQSENVQIIQQNLAVLARFADDLPRDIDSETPRVTNDELLIMGNLVRDITSSLDKIESLRAEENEDEMLPHVADKYVPTRPISSAARARRKEQNKQRMTHKCHNCHRVETPQWRPGPDGPKTLCNVCGLVYTKRQQKRPTK</sequence>
<evidence type="ECO:0000256" key="4">
    <source>
        <dbReference type="PROSITE-ProRule" id="PRU00094"/>
    </source>
</evidence>
<dbReference type="InterPro" id="IPR051140">
    <property type="entry name" value="GATA_TF"/>
</dbReference>
<proteinExistence type="predicted"/>
<accession>A0A2S7XW63</accession>
<dbReference type="Proteomes" id="UP000237441">
    <property type="component" value="Unassembled WGS sequence"/>
</dbReference>
<dbReference type="GO" id="GO:0043565">
    <property type="term" value="F:sequence-specific DNA binding"/>
    <property type="evidence" value="ECO:0007669"/>
    <property type="project" value="InterPro"/>
</dbReference>
<dbReference type="SMART" id="SM00401">
    <property type="entry name" value="ZnF_GATA"/>
    <property type="match status" value="1"/>
</dbReference>
<dbReference type="PANTHER" id="PTHR45658">
    <property type="entry name" value="GATA TRANSCRIPTION FACTOR"/>
    <property type="match status" value="1"/>
</dbReference>
<feature type="domain" description="GATA-type" evidence="5">
    <location>
        <begin position="153"/>
        <end position="198"/>
    </location>
</feature>
<evidence type="ECO:0000313" key="7">
    <source>
        <dbReference type="Proteomes" id="UP000237441"/>
    </source>
</evidence>
<dbReference type="AlphaFoldDB" id="A0A2S7XW63"/>
<dbReference type="InterPro" id="IPR013088">
    <property type="entry name" value="Znf_NHR/GATA"/>
</dbReference>
<gene>
    <name evidence="6" type="ORF">BB8028_0001g02260</name>
</gene>
<dbReference type="CDD" id="cd00202">
    <property type="entry name" value="ZnF_GATA"/>
    <property type="match status" value="1"/>
</dbReference>
<keyword evidence="3" id="KW-0862">Zinc</keyword>
<protein>
    <recommendedName>
        <fullName evidence="5">GATA-type domain-containing protein</fullName>
    </recommendedName>
</protein>
<dbReference type="SUPFAM" id="SSF57716">
    <property type="entry name" value="Glucocorticoid receptor-like (DNA-binding domain)"/>
    <property type="match status" value="1"/>
</dbReference>
<organism evidence="6 7">
    <name type="scientific">Beauveria bassiana</name>
    <name type="common">White muscardine disease fungus</name>
    <name type="synonym">Tritirachium shiotae</name>
    <dbReference type="NCBI Taxonomy" id="176275"/>
    <lineage>
        <taxon>Eukaryota</taxon>
        <taxon>Fungi</taxon>
        <taxon>Dikarya</taxon>
        <taxon>Ascomycota</taxon>
        <taxon>Pezizomycotina</taxon>
        <taxon>Sordariomycetes</taxon>
        <taxon>Hypocreomycetidae</taxon>
        <taxon>Hypocreales</taxon>
        <taxon>Cordycipitaceae</taxon>
        <taxon>Beauveria</taxon>
    </lineage>
</organism>
<name>A0A2S7XW63_BEABA</name>
<dbReference type="GO" id="GO:0006355">
    <property type="term" value="P:regulation of DNA-templated transcription"/>
    <property type="evidence" value="ECO:0007669"/>
    <property type="project" value="InterPro"/>
</dbReference>
<keyword evidence="2 4" id="KW-0863">Zinc-finger</keyword>
<evidence type="ECO:0000259" key="5">
    <source>
        <dbReference type="PROSITE" id="PS50114"/>
    </source>
</evidence>
<dbReference type="OrthoDB" id="2162994at2759"/>
<dbReference type="Pfam" id="PF00320">
    <property type="entry name" value="GATA"/>
    <property type="match status" value="1"/>
</dbReference>